<name>A0A6A4Z0H8_APHAT</name>
<dbReference type="Proteomes" id="UP000469452">
    <property type="component" value="Unassembled WGS sequence"/>
</dbReference>
<evidence type="ECO:0000313" key="2">
    <source>
        <dbReference type="EMBL" id="KAF0702531.1"/>
    </source>
</evidence>
<dbReference type="PANTHER" id="PTHR31669:SF306">
    <property type="entry name" value="PROTEIN FAR1-RELATED SEQUENCE"/>
    <property type="match status" value="1"/>
</dbReference>
<organism evidence="2 3">
    <name type="scientific">Aphanomyces astaci</name>
    <name type="common">Crayfish plague agent</name>
    <dbReference type="NCBI Taxonomy" id="112090"/>
    <lineage>
        <taxon>Eukaryota</taxon>
        <taxon>Sar</taxon>
        <taxon>Stramenopiles</taxon>
        <taxon>Oomycota</taxon>
        <taxon>Saprolegniomycetes</taxon>
        <taxon>Saprolegniales</taxon>
        <taxon>Verrucalvaceae</taxon>
        <taxon>Aphanomyces</taxon>
    </lineage>
</organism>
<dbReference type="AlphaFoldDB" id="A0A6A4Z0H8"/>
<comment type="caution">
    <text evidence="2">The sequence shown here is derived from an EMBL/GenBank/DDBJ whole genome shotgun (WGS) entry which is preliminary data.</text>
</comment>
<dbReference type="InterPro" id="IPR031052">
    <property type="entry name" value="FHY3/FAR1"/>
</dbReference>
<dbReference type="VEuPathDB" id="FungiDB:H257_07289"/>
<dbReference type="Pfam" id="PF21056">
    <property type="entry name" value="ZSWIM1-3_RNaseH-like"/>
    <property type="match status" value="1"/>
</dbReference>
<dbReference type="EMBL" id="VJMI01021114">
    <property type="protein sequence ID" value="KAF0702531.1"/>
    <property type="molecule type" value="Genomic_DNA"/>
</dbReference>
<gene>
    <name evidence="2" type="ORF">AaE_015865</name>
</gene>
<evidence type="ECO:0000313" key="3">
    <source>
        <dbReference type="Proteomes" id="UP000469452"/>
    </source>
</evidence>
<dbReference type="InterPro" id="IPR048324">
    <property type="entry name" value="ZSWIM1-3_RNaseH-like"/>
</dbReference>
<evidence type="ECO:0000259" key="1">
    <source>
        <dbReference type="Pfam" id="PF21056"/>
    </source>
</evidence>
<accession>A0A6A4Z0H8</accession>
<proteinExistence type="predicted"/>
<sequence length="611" mass="68721">MSYTVTQIMLTHSHSLLVSGPSVLGTHLLKFANQLTTNEIELIQGLGRYNLPSKVREIAEHQNPGRMYSDNLLYRLMDRGRRLFLGSDRDSMSKFFDLCYNVRASGGSFEYDLDTSMTLKSIILQSVAMATYSKAYPDFILCDGTHNVSKYTLKLMPFTVVDSLGRNTICGIALDQSENAEIVKQSLRGFGLNVTGATFMTDGGSAYPNVAIECNMIHVLCTKHFEKEIVANCSGLGPLAADYRRECFALIYDNMTPDDCDRRLSLALATFAQSDRACKSIQSIWTHRSKVCRAYTGSIFTCSCLATQRGESVNYQIKEHGHKKQELRKFNLFQLFEHLVQLFTRQQTKALDELVATIMTKAEWSSYVEKRWRASYSIMHEWSFVHCDGDMWYVSDVPLVDVTVARHHVELNPAEAFPTCNCYDFLSSMIPCVGICQRLSRHPLYLGALKQLNVTDPHGVDDAYQLSPPSAASSNHSVSLDVYKKVHVPTSGAMRITKFRNACSRIEQQVANNSHLYRLFMANLAAFENGIGDETVRGSLEPFRLPQDAALIPTLRPEAIVGNATDVVRPPVTSSSKKRKCDNINRSKLSNCLRQTRTAVPTKMKRKQYFS</sequence>
<feature type="domain" description="ZSWIM1/3 RNaseH-like" evidence="1">
    <location>
        <begin position="105"/>
        <end position="191"/>
    </location>
</feature>
<reference evidence="2 3" key="1">
    <citation type="submission" date="2019-06" db="EMBL/GenBank/DDBJ databases">
        <title>Genomics analysis of Aphanomyces spp. identifies a new class of oomycete effector associated with host adaptation.</title>
        <authorList>
            <person name="Gaulin E."/>
        </authorList>
    </citation>
    <scope>NUCLEOTIDE SEQUENCE [LARGE SCALE GENOMIC DNA]</scope>
    <source>
        <strain evidence="2 3">E</strain>
    </source>
</reference>
<dbReference type="PANTHER" id="PTHR31669">
    <property type="entry name" value="PROTEIN FAR1-RELATED SEQUENCE 10-RELATED"/>
    <property type="match status" value="1"/>
</dbReference>
<dbReference type="GO" id="GO:0006355">
    <property type="term" value="P:regulation of DNA-templated transcription"/>
    <property type="evidence" value="ECO:0007669"/>
    <property type="project" value="InterPro"/>
</dbReference>
<protein>
    <recommendedName>
        <fullName evidence="1">ZSWIM1/3 RNaseH-like domain-containing protein</fullName>
    </recommendedName>
</protein>